<feature type="region of interest" description="Disordered" evidence="1">
    <location>
        <begin position="1"/>
        <end position="56"/>
    </location>
</feature>
<dbReference type="EMBL" id="NWUJ01000007">
    <property type="protein sequence ID" value="PFH34059.1"/>
    <property type="molecule type" value="Genomic_DNA"/>
</dbReference>
<dbReference type="KEGG" id="bbes:BESB_072110"/>
<dbReference type="OrthoDB" id="333322at2759"/>
<evidence type="ECO:0000313" key="3">
    <source>
        <dbReference type="Proteomes" id="UP000224006"/>
    </source>
</evidence>
<feature type="region of interest" description="Disordered" evidence="1">
    <location>
        <begin position="115"/>
        <end position="137"/>
    </location>
</feature>
<dbReference type="VEuPathDB" id="ToxoDB:BESB_072110"/>
<feature type="compositionally biased region" description="Low complexity" evidence="1">
    <location>
        <begin position="7"/>
        <end position="56"/>
    </location>
</feature>
<dbReference type="RefSeq" id="XP_029218068.1">
    <property type="nucleotide sequence ID" value="XM_029365584.1"/>
</dbReference>
<dbReference type="Proteomes" id="UP000224006">
    <property type="component" value="Unassembled WGS sequence"/>
</dbReference>
<proteinExistence type="predicted"/>
<evidence type="ECO:0000313" key="2">
    <source>
        <dbReference type="EMBL" id="PFH34059.1"/>
    </source>
</evidence>
<sequence>MAGWPGTSSFTSSSWGTQTNAGSSAFSASSLSVASPFSGGASSAAQSNPFASSQSFSSPFSTGRTNIFGSAAPSPNATPFNPFSGQSSLSVFGSSSTSPFGNALLGGNAPTTSFFSSAPAASQTQGQDVNGGAQAPKSQGEKYIEAWKNLEAAAKGGVWPFSGFGVADGEQLFTGLDLSPEEHRFLFHQRSPADWPAVSEQILSSQLQQLVQFHAVVREKALAERLAFDAPPPTAHFFHAFLAGLSLAAGGAAAPSAQLQQATPPPALQASAPSLCPPVAAPPAAAGFGQLAGDSGAWGSAGPQAGLQGDHNAEAEREAKRRAAFAAPQFEPGKIPDVAPPPEVC</sequence>
<evidence type="ECO:0008006" key="4">
    <source>
        <dbReference type="Google" id="ProtNLM"/>
    </source>
</evidence>
<comment type="caution">
    <text evidence="2">The sequence shown here is derived from an EMBL/GenBank/DDBJ whole genome shotgun (WGS) entry which is preliminary data.</text>
</comment>
<protein>
    <recommendedName>
        <fullName evidence="4">Nucleoporin FG repeat-containing protein</fullName>
    </recommendedName>
</protein>
<evidence type="ECO:0000256" key="1">
    <source>
        <dbReference type="SAM" id="MobiDB-lite"/>
    </source>
</evidence>
<feature type="region of interest" description="Disordered" evidence="1">
    <location>
        <begin position="295"/>
        <end position="345"/>
    </location>
</feature>
<name>A0A2A9M810_BESBE</name>
<accession>A0A2A9M810</accession>
<dbReference type="AlphaFoldDB" id="A0A2A9M810"/>
<feature type="compositionally biased region" description="Basic and acidic residues" evidence="1">
    <location>
        <begin position="311"/>
        <end position="321"/>
    </location>
</feature>
<dbReference type="GeneID" id="40312137"/>
<gene>
    <name evidence="2" type="ORF">BESB_072110</name>
</gene>
<keyword evidence="3" id="KW-1185">Reference proteome</keyword>
<organism evidence="2 3">
    <name type="scientific">Besnoitia besnoiti</name>
    <name type="common">Apicomplexan protozoan</name>
    <dbReference type="NCBI Taxonomy" id="94643"/>
    <lineage>
        <taxon>Eukaryota</taxon>
        <taxon>Sar</taxon>
        <taxon>Alveolata</taxon>
        <taxon>Apicomplexa</taxon>
        <taxon>Conoidasida</taxon>
        <taxon>Coccidia</taxon>
        <taxon>Eucoccidiorida</taxon>
        <taxon>Eimeriorina</taxon>
        <taxon>Sarcocystidae</taxon>
        <taxon>Besnoitia</taxon>
    </lineage>
</organism>
<reference evidence="2 3" key="1">
    <citation type="submission" date="2017-09" db="EMBL/GenBank/DDBJ databases">
        <title>Genome sequencing of Besnoitia besnoiti strain Bb-Ger1.</title>
        <authorList>
            <person name="Schares G."/>
            <person name="Venepally P."/>
            <person name="Lorenzi H.A."/>
        </authorList>
    </citation>
    <scope>NUCLEOTIDE SEQUENCE [LARGE SCALE GENOMIC DNA]</scope>
    <source>
        <strain evidence="2 3">Bb-Ger1</strain>
    </source>
</reference>